<comment type="caution">
    <text evidence="3">The sequence shown here is derived from an EMBL/GenBank/DDBJ whole genome shotgun (WGS) entry which is preliminary data.</text>
</comment>
<keyword evidence="2" id="KW-0812">Transmembrane</keyword>
<keyword evidence="2" id="KW-0472">Membrane</keyword>
<dbReference type="PATRIC" id="fig|264251.5.peg.194"/>
<gene>
    <name evidence="3" type="ORF">FB00_00950</name>
</gene>
<feature type="compositionally biased region" description="Low complexity" evidence="1">
    <location>
        <begin position="72"/>
        <end position="94"/>
    </location>
</feature>
<keyword evidence="2" id="KW-1133">Transmembrane helix</keyword>
<sequence length="341" mass="37047">MNDEDFILRLRSVSQLTPDVAVDHTRVLRAGRRRRAGRAVGVTLGVGALCGGLVAGALALVPPQPRDTPVMPATSTTTTSPEPAESATEEPAPTVDAAPALGPGWPDAPYWHLRREIHEVESNGDEHVNVLDEWFGNDRPGLVMNDGDLESATGVGPHPWGRELLLDGELVDLGWDTFYALPTDPAELETVLRDSVPVLYQRPNPREDEVLQIAGSFIGRSPAPPALRDALWTVMTNQPTATALGEVRDRQGRVGVGLESVITTGGEGTEPVQTERYRYVYDPVERRLLEVSGTTTAGPPEDSGEVVLTLWDTYLEEGPVEVLPKEPRLEDSLCLNSWDDC</sequence>
<dbReference type="AlphaFoldDB" id="A0A0H2KX53"/>
<keyword evidence="4" id="KW-1185">Reference proteome</keyword>
<feature type="transmembrane region" description="Helical" evidence="2">
    <location>
        <begin position="39"/>
        <end position="61"/>
    </location>
</feature>
<feature type="region of interest" description="Disordered" evidence="1">
    <location>
        <begin position="62"/>
        <end position="101"/>
    </location>
</feature>
<accession>A0A0H2KX53</accession>
<reference evidence="3 4" key="1">
    <citation type="submission" date="2014-05" db="EMBL/GenBank/DDBJ databases">
        <title>Cellulosimicrobium funkei U11 genome.</title>
        <authorList>
            <person name="Hu C."/>
            <person name="Gong Y."/>
            <person name="Wan W."/>
            <person name="Jiang M."/>
        </authorList>
    </citation>
    <scope>NUCLEOTIDE SEQUENCE [LARGE SCALE GENOMIC DNA]</scope>
    <source>
        <strain evidence="3 4">U11</strain>
    </source>
</reference>
<proteinExistence type="predicted"/>
<dbReference type="EMBL" id="JNBQ01000001">
    <property type="protein sequence ID" value="KLN36449.1"/>
    <property type="molecule type" value="Genomic_DNA"/>
</dbReference>
<dbReference type="RefSeq" id="WP_047230953.1">
    <property type="nucleotide sequence ID" value="NZ_JNBQ01000001.1"/>
</dbReference>
<evidence type="ECO:0000256" key="1">
    <source>
        <dbReference type="SAM" id="MobiDB-lite"/>
    </source>
</evidence>
<dbReference type="Proteomes" id="UP000035265">
    <property type="component" value="Unassembled WGS sequence"/>
</dbReference>
<organism evidence="3 4">
    <name type="scientific">Cellulosimicrobium funkei</name>
    <dbReference type="NCBI Taxonomy" id="264251"/>
    <lineage>
        <taxon>Bacteria</taxon>
        <taxon>Bacillati</taxon>
        <taxon>Actinomycetota</taxon>
        <taxon>Actinomycetes</taxon>
        <taxon>Micrococcales</taxon>
        <taxon>Promicromonosporaceae</taxon>
        <taxon>Cellulosimicrobium</taxon>
    </lineage>
</organism>
<evidence type="ECO:0000256" key="2">
    <source>
        <dbReference type="SAM" id="Phobius"/>
    </source>
</evidence>
<evidence type="ECO:0000313" key="3">
    <source>
        <dbReference type="EMBL" id="KLN36449.1"/>
    </source>
</evidence>
<name>A0A0H2KX53_9MICO</name>
<evidence type="ECO:0000313" key="4">
    <source>
        <dbReference type="Proteomes" id="UP000035265"/>
    </source>
</evidence>
<protein>
    <submittedName>
        <fullName evidence="3">Uncharacterized protein</fullName>
    </submittedName>
</protein>
<dbReference type="STRING" id="264251.FB00_00950"/>